<gene>
    <name evidence="2" type="ORF">DYB31_002384</name>
    <name evidence="1" type="ORF">DYB34_008503</name>
</gene>
<organism evidence="2 3">
    <name type="scientific">Aphanomyces astaci</name>
    <name type="common">Crayfish plague agent</name>
    <dbReference type="NCBI Taxonomy" id="112090"/>
    <lineage>
        <taxon>Eukaryota</taxon>
        <taxon>Sar</taxon>
        <taxon>Stramenopiles</taxon>
        <taxon>Oomycota</taxon>
        <taxon>Saprolegniomycetes</taxon>
        <taxon>Saprolegniales</taxon>
        <taxon>Verrucalvaceae</taxon>
        <taxon>Aphanomyces</taxon>
    </lineage>
</organism>
<dbReference type="EMBL" id="QUTE01006525">
    <property type="protein sequence ID" value="RHZ32470.1"/>
    <property type="molecule type" value="Genomic_DNA"/>
</dbReference>
<dbReference type="Proteomes" id="UP000283543">
    <property type="component" value="Unassembled WGS sequence"/>
</dbReference>
<dbReference type="VEuPathDB" id="FungiDB:H257_12906"/>
<evidence type="ECO:0000313" key="1">
    <source>
        <dbReference type="EMBL" id="RHY37162.1"/>
    </source>
</evidence>
<comment type="caution">
    <text evidence="2">The sequence shown here is derived from an EMBL/GenBank/DDBJ whole genome shotgun (WGS) entry which is preliminary data.</text>
</comment>
<reference evidence="3 4" key="1">
    <citation type="submission" date="2018-08" db="EMBL/GenBank/DDBJ databases">
        <title>Aphanomyces genome sequencing and annotation.</title>
        <authorList>
            <person name="Minardi D."/>
            <person name="Oidtmann B."/>
            <person name="Van Der Giezen M."/>
            <person name="Studholme D.J."/>
        </authorList>
    </citation>
    <scope>NUCLEOTIDE SEQUENCE [LARGE SCALE GENOMIC DNA]</scope>
    <source>
        <strain evidence="2 3">197901</strain>
        <strain evidence="1 4">Si</strain>
    </source>
</reference>
<evidence type="ECO:0000313" key="4">
    <source>
        <dbReference type="Proteomes" id="UP000283543"/>
    </source>
</evidence>
<evidence type="ECO:0000313" key="3">
    <source>
        <dbReference type="Proteomes" id="UP000266196"/>
    </source>
</evidence>
<protein>
    <submittedName>
        <fullName evidence="2">Uncharacterized protein</fullName>
    </submittedName>
</protein>
<proteinExistence type="predicted"/>
<name>A0A397FLG4_APHAT</name>
<accession>A0A397FLG4</accession>
<sequence>MALSDLTSSGVLPTDWASTVLPPAIRAEVAVVVEAALSTDSGVSPKVVVKTLALFQIDHIGLAVVMVYAKKLVVAGAYVSVLKCVEHFTWMPWPHMDMLEAFVATKSWPMAEQLLKIIQPALDGPTFRHLTMSLVTLSTQQQELKRVDSVFQREALDKLCGQRKWAIATNFVGNNTVLQVDLYHKMAAAGEYELANDLRDRFLG</sequence>
<evidence type="ECO:0000313" key="2">
    <source>
        <dbReference type="EMBL" id="RHZ32470.1"/>
    </source>
</evidence>
<dbReference type="EMBL" id="QUTB01011809">
    <property type="protein sequence ID" value="RHY37162.1"/>
    <property type="molecule type" value="Genomic_DNA"/>
</dbReference>
<dbReference type="Proteomes" id="UP000266196">
    <property type="component" value="Unassembled WGS sequence"/>
</dbReference>
<dbReference type="AlphaFoldDB" id="A0A397FLG4"/>